<evidence type="ECO:0000256" key="1">
    <source>
        <dbReference type="ARBA" id="ARBA00004123"/>
    </source>
</evidence>
<proteinExistence type="predicted"/>
<dbReference type="CDD" id="cd12148">
    <property type="entry name" value="fungal_TF_MHR"/>
    <property type="match status" value="1"/>
</dbReference>
<keyword evidence="6" id="KW-0539">Nucleus</keyword>
<feature type="domain" description="Zn(2)-C6 fungal-type" evidence="7">
    <location>
        <begin position="13"/>
        <end position="43"/>
    </location>
</feature>
<dbReference type="InterPro" id="IPR036864">
    <property type="entry name" value="Zn2-C6_fun-type_DNA-bd_sf"/>
</dbReference>
<dbReference type="CDD" id="cd00067">
    <property type="entry name" value="GAL4"/>
    <property type="match status" value="1"/>
</dbReference>
<keyword evidence="9" id="KW-1185">Reference proteome</keyword>
<dbReference type="SMART" id="SM00066">
    <property type="entry name" value="GAL4"/>
    <property type="match status" value="1"/>
</dbReference>
<evidence type="ECO:0000256" key="3">
    <source>
        <dbReference type="ARBA" id="ARBA00023015"/>
    </source>
</evidence>
<dbReference type="GO" id="GO:0000981">
    <property type="term" value="F:DNA-binding transcription factor activity, RNA polymerase II-specific"/>
    <property type="evidence" value="ECO:0007669"/>
    <property type="project" value="InterPro"/>
</dbReference>
<reference evidence="9" key="1">
    <citation type="journal article" date="2016" name="Genome Announc.">
        <title>Draft genome sequences of fungus Aspergillus calidoustus.</title>
        <authorList>
            <person name="Horn F."/>
            <person name="Linde J."/>
            <person name="Mattern D.J."/>
            <person name="Walther G."/>
            <person name="Guthke R."/>
            <person name="Scherlach K."/>
            <person name="Martin K."/>
            <person name="Brakhage A.A."/>
            <person name="Petzke L."/>
            <person name="Valiante V."/>
        </authorList>
    </citation>
    <scope>NUCLEOTIDE SEQUENCE [LARGE SCALE GENOMIC DNA]</scope>
    <source>
        <strain evidence="9">SF006504</strain>
    </source>
</reference>
<dbReference type="Proteomes" id="UP000054771">
    <property type="component" value="Unassembled WGS sequence"/>
</dbReference>
<dbReference type="Gene3D" id="4.10.240.10">
    <property type="entry name" value="Zn(2)-C6 fungal-type DNA-binding domain"/>
    <property type="match status" value="1"/>
</dbReference>
<dbReference type="Pfam" id="PF00172">
    <property type="entry name" value="Zn_clus"/>
    <property type="match status" value="1"/>
</dbReference>
<dbReference type="GO" id="GO:0005634">
    <property type="term" value="C:nucleus"/>
    <property type="evidence" value="ECO:0007669"/>
    <property type="project" value="UniProtKB-SubCell"/>
</dbReference>
<dbReference type="PROSITE" id="PS00463">
    <property type="entry name" value="ZN2_CY6_FUNGAL_1"/>
    <property type="match status" value="1"/>
</dbReference>
<dbReference type="OrthoDB" id="270167at2759"/>
<name>A0A0U5G258_ASPCI</name>
<dbReference type="STRING" id="454130.A0A0U5G258"/>
<dbReference type="PROSITE" id="PS50048">
    <property type="entry name" value="ZN2_CY6_FUNGAL_2"/>
    <property type="match status" value="1"/>
</dbReference>
<evidence type="ECO:0000313" key="8">
    <source>
        <dbReference type="EMBL" id="CEL03567.1"/>
    </source>
</evidence>
<dbReference type="GO" id="GO:0006351">
    <property type="term" value="P:DNA-templated transcription"/>
    <property type="evidence" value="ECO:0007669"/>
    <property type="project" value="InterPro"/>
</dbReference>
<dbReference type="GO" id="GO:0008270">
    <property type="term" value="F:zinc ion binding"/>
    <property type="evidence" value="ECO:0007669"/>
    <property type="project" value="InterPro"/>
</dbReference>
<dbReference type="AlphaFoldDB" id="A0A0U5G258"/>
<dbReference type="InterPro" id="IPR050815">
    <property type="entry name" value="TF_fung"/>
</dbReference>
<keyword evidence="3" id="KW-0805">Transcription regulation</keyword>
<dbReference type="PANTHER" id="PTHR47338">
    <property type="entry name" value="ZN(II)2CYS6 TRANSCRIPTION FACTOR (EUROFUNG)-RELATED"/>
    <property type="match status" value="1"/>
</dbReference>
<keyword evidence="2" id="KW-0479">Metal-binding</keyword>
<evidence type="ECO:0000259" key="7">
    <source>
        <dbReference type="PROSITE" id="PS50048"/>
    </source>
</evidence>
<protein>
    <recommendedName>
        <fullName evidence="7">Zn(2)-C6 fungal-type domain-containing protein</fullName>
    </recommendedName>
</protein>
<dbReference type="SMART" id="SM00906">
    <property type="entry name" value="Fungal_trans"/>
    <property type="match status" value="1"/>
</dbReference>
<evidence type="ECO:0000256" key="2">
    <source>
        <dbReference type="ARBA" id="ARBA00022723"/>
    </source>
</evidence>
<dbReference type="GO" id="GO:0003677">
    <property type="term" value="F:DNA binding"/>
    <property type="evidence" value="ECO:0007669"/>
    <property type="project" value="UniProtKB-KW"/>
</dbReference>
<keyword evidence="5" id="KW-0804">Transcription</keyword>
<evidence type="ECO:0000256" key="6">
    <source>
        <dbReference type="ARBA" id="ARBA00023242"/>
    </source>
</evidence>
<dbReference type="InterPro" id="IPR001138">
    <property type="entry name" value="Zn2Cys6_DnaBD"/>
</dbReference>
<dbReference type="EMBL" id="CDMC01000003">
    <property type="protein sequence ID" value="CEL03567.1"/>
    <property type="molecule type" value="Genomic_DNA"/>
</dbReference>
<evidence type="ECO:0000313" key="9">
    <source>
        <dbReference type="Proteomes" id="UP000054771"/>
    </source>
</evidence>
<dbReference type="OMA" id="IYPAAWM"/>
<evidence type="ECO:0000256" key="4">
    <source>
        <dbReference type="ARBA" id="ARBA00023125"/>
    </source>
</evidence>
<gene>
    <name evidence="8" type="ORF">ASPCAL04720</name>
</gene>
<keyword evidence="4" id="KW-0238">DNA-binding</keyword>
<organism evidence="8 9">
    <name type="scientific">Aspergillus calidoustus</name>
    <dbReference type="NCBI Taxonomy" id="454130"/>
    <lineage>
        <taxon>Eukaryota</taxon>
        <taxon>Fungi</taxon>
        <taxon>Dikarya</taxon>
        <taxon>Ascomycota</taxon>
        <taxon>Pezizomycotina</taxon>
        <taxon>Eurotiomycetes</taxon>
        <taxon>Eurotiomycetidae</taxon>
        <taxon>Eurotiales</taxon>
        <taxon>Aspergillaceae</taxon>
        <taxon>Aspergillus</taxon>
        <taxon>Aspergillus subgen. Nidulantes</taxon>
    </lineage>
</organism>
<evidence type="ECO:0000256" key="5">
    <source>
        <dbReference type="ARBA" id="ARBA00023163"/>
    </source>
</evidence>
<dbReference type="PANTHER" id="PTHR47338:SF20">
    <property type="entry name" value="ZN(II)2CYS6 TRANSCRIPTION FACTOR (EUROFUNG)"/>
    <property type="match status" value="1"/>
</dbReference>
<comment type="subcellular location">
    <subcellularLocation>
        <location evidence="1">Nucleus</location>
    </subcellularLocation>
</comment>
<dbReference type="Pfam" id="PF04082">
    <property type="entry name" value="Fungal_trans"/>
    <property type="match status" value="1"/>
</dbReference>
<dbReference type="SUPFAM" id="SSF57701">
    <property type="entry name" value="Zn2/Cys6 DNA-binding domain"/>
    <property type="match status" value="1"/>
</dbReference>
<sequence length="558" mass="61566">MESPTQNATAPQACGACKKHKRKCDKLLPQCSLCVRTCRTCDYNDAPRPPPTAAEVAALQARLAVLEHQVRSTSVPSDSVSATLSVSGNSVLPAESIATTGPSQGPAGFPSALFLDFDCYRWSNMQLPRPDVGFPTEVLEILSQENTVLEISTLYFGTIHRWLPIVSKKRMELGISLQSSGPDLAMLFLAMRLNISLPTAGTNSLYSISKSFLATLEAGGLVSLVYLQAMILVAVYEYSHSIYPAAWMTVGACARLAELVGLSSGTESMKVMSRATTWTEVEEKRRVWWAIYILDRVISLGSRRRFSFPEPLDGHVLPASDEAWDSGDVTNIIQYSNTTPFSTQISPFARLCQSAMFISRAAAFRNSSQTAPRNHMIALTSLTEELCTYSLILSDEIISSPLDSYFRLLAPRCLAWSALFMLLDNYCCPEKLSAEPGFTPSGEVKGPEELATQLQATLVVRSISDQAHEQTKTLMDILFGPASSMDSMNTIGSLSPLSLDALYCSMVTFQWIYREGGEELAKSQLEDMEAWMRRMSERWRLASEYLTLSEIYRTAEPS</sequence>
<dbReference type="InterPro" id="IPR007219">
    <property type="entry name" value="XnlR_reg_dom"/>
</dbReference>
<accession>A0A0U5G258</accession>